<evidence type="ECO:0000259" key="2">
    <source>
        <dbReference type="Pfam" id="PF08245"/>
    </source>
</evidence>
<dbReference type="HAMAP" id="MF_02214">
    <property type="entry name" value="Lipid_II_synth_MurT"/>
    <property type="match status" value="1"/>
</dbReference>
<dbReference type="PANTHER" id="PTHR23135:SF7">
    <property type="entry name" value="LIPID II ISOGLUTAMINYL SYNTHASE (GLUTAMINE-HYDROLYZING) SUBUNIT MURT"/>
    <property type="match status" value="1"/>
</dbReference>
<keyword evidence="1" id="KW-0436">Ligase</keyword>
<protein>
    <recommendedName>
        <fullName evidence="1">Lipid II isoglutaminyl synthase (glutamine-hydrolyzing) subunit MurT</fullName>
        <ecNumber evidence="1">6.3.5.13</ecNumber>
    </recommendedName>
</protein>
<evidence type="ECO:0000259" key="3">
    <source>
        <dbReference type="Pfam" id="PF08353"/>
    </source>
</evidence>
<comment type="pathway">
    <text evidence="1">Cell wall biogenesis; peptidoglycan biosynthesis.</text>
</comment>
<dbReference type="Gene3D" id="3.40.1190.10">
    <property type="entry name" value="Mur-like, catalytic domain"/>
    <property type="match status" value="1"/>
</dbReference>
<dbReference type="SUPFAM" id="SSF53623">
    <property type="entry name" value="MurD-like peptide ligases, catalytic domain"/>
    <property type="match status" value="1"/>
</dbReference>
<proteinExistence type="inferred from homology"/>
<sequence length="459" mass="51825">MFIRNFFTIIIAKLLIFFLKLTKTGGTAAPGLLALKLSPNLLKKYLSQLDYSILISGTNGKTTTSRMLSNILKEAEIKFYHNRAGSNLLRGILSELLKNSNLKGRLEKRIGLWEIDEAVLPQAIKIIKPKVVIINNLFRDQLDRYGEIDTLAKKWLEALNKLSSKTTLIINADDPTLANLGKKLKTNVIFYGINDLKIGGQELSHASDATLCPLCLLPLKYQAVYLSHLGNYKCSSCGLTQPQKQIKAFNVNFNQNSYLEFKIVAEKKEYFLKTRLSGLYNVYNFLAGFGASLTLGITPQISLSALKKFQPVFGRTEKIKIKNKSLQILLVKNPTGFNEIIKTLNLLTQNKKGSLLLVLNDLIADGRDVSWIWDVDFDNLKTKNLSNIYVSGIRSADLALRLKYSLDKKVIIISDLKKAIRGLLKEKDNHLFILPTYTAMLKTRKILNQMKLTHLSWQD</sequence>
<name>A0A2H0WCL9_9BACT</name>
<dbReference type="GO" id="GO:0140282">
    <property type="term" value="F:carbon-nitrogen ligase activity on lipid II"/>
    <property type="evidence" value="ECO:0007669"/>
    <property type="project" value="UniProtKB-UniRule"/>
</dbReference>
<dbReference type="EMBL" id="PEZT01000001">
    <property type="protein sequence ID" value="PIS09649.1"/>
    <property type="molecule type" value="Genomic_DNA"/>
</dbReference>
<dbReference type="GO" id="GO:0005524">
    <property type="term" value="F:ATP binding"/>
    <property type="evidence" value="ECO:0007669"/>
    <property type="project" value="UniProtKB-UniRule"/>
</dbReference>
<keyword evidence="1" id="KW-0961">Cell wall biogenesis/degradation</keyword>
<keyword evidence="1" id="KW-0067">ATP-binding</keyword>
<keyword evidence="1" id="KW-0862">Zinc</keyword>
<gene>
    <name evidence="1" type="primary">murT</name>
    <name evidence="4" type="ORF">COT75_00420</name>
</gene>
<dbReference type="GO" id="GO:0008360">
    <property type="term" value="P:regulation of cell shape"/>
    <property type="evidence" value="ECO:0007669"/>
    <property type="project" value="UniProtKB-KW"/>
</dbReference>
<feature type="active site" evidence="1">
    <location>
        <position position="368"/>
    </location>
</feature>
<keyword evidence="1" id="KW-0133">Cell shape</keyword>
<evidence type="ECO:0000256" key="1">
    <source>
        <dbReference type="HAMAP-Rule" id="MF_02214"/>
    </source>
</evidence>
<dbReference type="GO" id="GO:0008270">
    <property type="term" value="F:zinc ion binding"/>
    <property type="evidence" value="ECO:0007669"/>
    <property type="project" value="UniProtKB-UniRule"/>
</dbReference>
<comment type="subunit">
    <text evidence="1">Forms a heterodimer with GatD.</text>
</comment>
<comment type="catalytic activity">
    <reaction evidence="1">
        <text>beta-D-GlcNAc-(1-&gt;4)-Mur2Ac(oyl-L-Ala-gamma-D-Glu-L-Lys-D-Ala-D-Ala)-di-trans,octa-cis-undecaprenyl diphosphate + L-glutamine + ATP + H2O = beta-D-GlcNAc-(1-&gt;4)-Mur2Ac(oyl-L-Ala-D-isoglutaminyl-L-Lys-D-Ala-D-Ala)-di-trans,octa-cis-undecaprenyl diphosphate + L-glutamate + ADP + phosphate + H(+)</text>
        <dbReference type="Rhea" id="RHEA:57928"/>
        <dbReference type="ChEBI" id="CHEBI:15377"/>
        <dbReference type="ChEBI" id="CHEBI:15378"/>
        <dbReference type="ChEBI" id="CHEBI:29985"/>
        <dbReference type="ChEBI" id="CHEBI:30616"/>
        <dbReference type="ChEBI" id="CHEBI:43474"/>
        <dbReference type="ChEBI" id="CHEBI:58359"/>
        <dbReference type="ChEBI" id="CHEBI:60033"/>
        <dbReference type="ChEBI" id="CHEBI:62233"/>
        <dbReference type="ChEBI" id="CHEBI:456216"/>
        <dbReference type="EC" id="6.3.5.13"/>
    </reaction>
</comment>
<dbReference type="InterPro" id="IPR043703">
    <property type="entry name" value="Lipid_II_synth_MurT"/>
</dbReference>
<evidence type="ECO:0000313" key="5">
    <source>
        <dbReference type="Proteomes" id="UP000230093"/>
    </source>
</evidence>
<dbReference type="UniPathway" id="UPA00219"/>
<dbReference type="AlphaFoldDB" id="A0A2H0WCL9"/>
<dbReference type="InterPro" id="IPR013564">
    <property type="entry name" value="MurT_C"/>
</dbReference>
<reference evidence="5" key="1">
    <citation type="submission" date="2017-09" db="EMBL/GenBank/DDBJ databases">
        <title>Depth-based differentiation of microbial function through sediment-hosted aquifers and enrichment of novel symbionts in the deep terrestrial subsurface.</title>
        <authorList>
            <person name="Probst A.J."/>
            <person name="Ladd B."/>
            <person name="Jarett J.K."/>
            <person name="Geller-Mcgrath D.E."/>
            <person name="Sieber C.M.K."/>
            <person name="Emerson J.B."/>
            <person name="Anantharaman K."/>
            <person name="Thomas B.C."/>
            <person name="Malmstrom R."/>
            <person name="Stieglmeier M."/>
            <person name="Klingl A."/>
            <person name="Woyke T."/>
            <person name="Ryan C.M."/>
            <person name="Banfield J.F."/>
        </authorList>
    </citation>
    <scope>NUCLEOTIDE SEQUENCE [LARGE SCALE GENOMIC DNA]</scope>
</reference>
<dbReference type="Proteomes" id="UP000230093">
    <property type="component" value="Unassembled WGS sequence"/>
</dbReference>
<dbReference type="InterPro" id="IPR013221">
    <property type="entry name" value="Mur_ligase_cen"/>
</dbReference>
<feature type="binding site" evidence="1">
    <location>
        <position position="212"/>
    </location>
    <ligand>
        <name>Zn(2+)</name>
        <dbReference type="ChEBI" id="CHEBI:29105"/>
    </ligand>
</feature>
<dbReference type="GO" id="GO:0016881">
    <property type="term" value="F:acid-amino acid ligase activity"/>
    <property type="evidence" value="ECO:0007669"/>
    <property type="project" value="InterPro"/>
</dbReference>
<comment type="catalytic activity">
    <reaction evidence="1">
        <text>beta-D-GlcNAc-(1-&gt;4)-Mur2Ac(oyl-L-Ala-gamma-D-Glu-L-Lys-D-Ala-D-Ala)-di-trans,octa-cis-undecaprenyl diphosphate + ATP = beta-D-GlcNAc-(1-&gt;4)-Mur2Ac(oyl-L-Ala-gamma-D-O-P-Glu-L-Lys-D-Ala-D-Ala)-di-trans,octa-cis-undecaprenyl diphosphate + ADP</text>
        <dbReference type="Rhea" id="RHEA:59488"/>
        <dbReference type="ChEBI" id="CHEBI:30616"/>
        <dbReference type="ChEBI" id="CHEBI:60033"/>
        <dbReference type="ChEBI" id="CHEBI:143132"/>
        <dbReference type="ChEBI" id="CHEBI:456216"/>
    </reaction>
</comment>
<feature type="binding site" evidence="1">
    <location>
        <position position="234"/>
    </location>
    <ligand>
        <name>Zn(2+)</name>
        <dbReference type="ChEBI" id="CHEBI:29105"/>
    </ligand>
</feature>
<dbReference type="Pfam" id="PF08245">
    <property type="entry name" value="Mur_ligase_M"/>
    <property type="match status" value="1"/>
</dbReference>
<dbReference type="Pfam" id="PF08353">
    <property type="entry name" value="MurT_C"/>
    <property type="match status" value="1"/>
</dbReference>
<accession>A0A2H0WCL9</accession>
<dbReference type="GO" id="GO:0009252">
    <property type="term" value="P:peptidoglycan biosynthetic process"/>
    <property type="evidence" value="ECO:0007669"/>
    <property type="project" value="UniProtKB-UniRule"/>
</dbReference>
<feature type="binding site" evidence="1">
    <location>
        <position position="215"/>
    </location>
    <ligand>
        <name>Zn(2+)</name>
        <dbReference type="ChEBI" id="CHEBI:29105"/>
    </ligand>
</feature>
<comment type="catalytic activity">
    <reaction evidence="1">
        <text>beta-D-GlcNAc-(1-&gt;4)-Mur2Ac(oyl-L-Ala-gamma-D-O-P-Glu-L-Lys-D-Ala-D-Ala)-di-trans,octa-cis-undecaprenyl diphosphate + NH4(+) = beta-D-GlcNAc-(1-&gt;4)-Mur2Ac(oyl-L-Ala-D-isoglutaminyl-L-Lys-D-Ala-D-Ala)-di-trans,octa-cis-undecaprenyl diphosphate + phosphate + H(+)</text>
        <dbReference type="Rhea" id="RHEA:57932"/>
        <dbReference type="ChEBI" id="CHEBI:15378"/>
        <dbReference type="ChEBI" id="CHEBI:28938"/>
        <dbReference type="ChEBI" id="CHEBI:43474"/>
        <dbReference type="ChEBI" id="CHEBI:62233"/>
        <dbReference type="ChEBI" id="CHEBI:143132"/>
    </reaction>
</comment>
<keyword evidence="1" id="KW-0479">Metal-binding</keyword>
<keyword evidence="1" id="KW-0547">Nucleotide-binding</keyword>
<dbReference type="InterPro" id="IPR036565">
    <property type="entry name" value="Mur-like_cat_sf"/>
</dbReference>
<feature type="domain" description="Lipid II isoglutaminyl synthase (glutamine-hydrolyzing) subunit MurT C-terminal" evidence="3">
    <location>
        <begin position="330"/>
        <end position="440"/>
    </location>
</feature>
<feature type="binding site" evidence="1">
    <location>
        <position position="237"/>
    </location>
    <ligand>
        <name>Zn(2+)</name>
        <dbReference type="ChEBI" id="CHEBI:29105"/>
    </ligand>
</feature>
<comment type="caution">
    <text evidence="4">The sequence shown here is derived from an EMBL/GenBank/DDBJ whole genome shotgun (WGS) entry which is preliminary data.</text>
</comment>
<dbReference type="PANTHER" id="PTHR23135">
    <property type="entry name" value="MUR LIGASE FAMILY MEMBER"/>
    <property type="match status" value="1"/>
</dbReference>
<organism evidence="4 5">
    <name type="scientific">Candidatus Beckwithbacteria bacterium CG10_big_fil_rev_8_21_14_0_10_34_10</name>
    <dbReference type="NCBI Taxonomy" id="1974495"/>
    <lineage>
        <taxon>Bacteria</taxon>
        <taxon>Candidatus Beckwithiibacteriota</taxon>
    </lineage>
</organism>
<feature type="domain" description="Mur ligase central" evidence="2">
    <location>
        <begin position="55"/>
        <end position="210"/>
    </location>
</feature>
<dbReference type="EC" id="6.3.5.13" evidence="1"/>
<keyword evidence="1" id="KW-0573">Peptidoglycan synthesis</keyword>
<comment type="similarity">
    <text evidence="1">Belongs to the MurCDEF family. MurT subfamily.</text>
</comment>
<evidence type="ECO:0000313" key="4">
    <source>
        <dbReference type="EMBL" id="PIS09649.1"/>
    </source>
</evidence>
<comment type="function">
    <text evidence="1">The lipid II isoglutaminyl synthase complex catalyzes the formation of alpha-D-isoglutamine in the cell wall lipid II stem peptide. The MurT subunit catalyzes the ATP-dependent amidation of D-glutamate residue of lipid II, converting it to an isoglutamine residue.</text>
</comment>
<dbReference type="GO" id="GO:0071555">
    <property type="term" value="P:cell wall organization"/>
    <property type="evidence" value="ECO:0007669"/>
    <property type="project" value="UniProtKB-KW"/>
</dbReference>